<dbReference type="Proteomes" id="UP001501565">
    <property type="component" value="Unassembled WGS sequence"/>
</dbReference>
<dbReference type="InterPro" id="IPR050792">
    <property type="entry name" value="ADP-ribosylglycohydrolase"/>
</dbReference>
<keyword evidence="1" id="KW-1133">Transmembrane helix</keyword>
<evidence type="ECO:0000256" key="1">
    <source>
        <dbReference type="SAM" id="Phobius"/>
    </source>
</evidence>
<dbReference type="SUPFAM" id="SSF101478">
    <property type="entry name" value="ADP-ribosylglycohydrolase"/>
    <property type="match status" value="1"/>
</dbReference>
<comment type="caution">
    <text evidence="2">The sequence shown here is derived from an EMBL/GenBank/DDBJ whole genome shotgun (WGS) entry which is preliminary data.</text>
</comment>
<dbReference type="InterPro" id="IPR036705">
    <property type="entry name" value="Ribosyl_crysJ1_sf"/>
</dbReference>
<organism evidence="2 3">
    <name type="scientific">Litoribacillus peritrichatus</name>
    <dbReference type="NCBI Taxonomy" id="718191"/>
    <lineage>
        <taxon>Bacteria</taxon>
        <taxon>Pseudomonadati</taxon>
        <taxon>Pseudomonadota</taxon>
        <taxon>Gammaproteobacteria</taxon>
        <taxon>Oceanospirillales</taxon>
        <taxon>Oceanospirillaceae</taxon>
        <taxon>Litoribacillus</taxon>
    </lineage>
</organism>
<keyword evidence="1" id="KW-0472">Membrane</keyword>
<evidence type="ECO:0000313" key="2">
    <source>
        <dbReference type="EMBL" id="GAA3931172.1"/>
    </source>
</evidence>
<dbReference type="PANTHER" id="PTHR16222">
    <property type="entry name" value="ADP-RIBOSYLGLYCOHYDROLASE"/>
    <property type="match status" value="1"/>
</dbReference>
<feature type="transmembrane region" description="Helical" evidence="1">
    <location>
        <begin position="330"/>
        <end position="352"/>
    </location>
</feature>
<accession>A0ABP7MY22</accession>
<dbReference type="Gene3D" id="1.10.4080.10">
    <property type="entry name" value="ADP-ribosylation/Crystallin J1"/>
    <property type="match status" value="1"/>
</dbReference>
<gene>
    <name evidence="2" type="ORF">GCM10022277_29910</name>
</gene>
<evidence type="ECO:0000313" key="3">
    <source>
        <dbReference type="Proteomes" id="UP001501565"/>
    </source>
</evidence>
<dbReference type="PANTHER" id="PTHR16222:SF12">
    <property type="entry name" value="ADP-RIBOSYLGLYCOHYDROLASE-RELATED"/>
    <property type="match status" value="1"/>
</dbReference>
<protein>
    <submittedName>
        <fullName evidence="2">ADP-ribosylglycohydrolase family protein</fullName>
    </submittedName>
</protein>
<dbReference type="RefSeq" id="WP_344799368.1">
    <property type="nucleotide sequence ID" value="NZ_BAABBN010000007.1"/>
</dbReference>
<sequence length="359" mass="39707">MDSTQPTAQSIEGSLLGLMLGDSIGLPYEGLSPRRIQKLTKGEFKQSLILGKGMVSDDTEHAIITARSLCKTESPTLFGKSLAWGLRWWFARLPAGVGMATGRALIKSWIGFPHNKSGVYSAGNGPAMRAPILGVVFGHQPELLKEYVGLSTRITHTDPKAYIGALAVAEASYLSSQQNYGFESFKSAMHHLLTELPSHQTEEFWLLMEHIEKEIPAGTEGIKRLIEHLKLHKGVSGYTYHTLPIVLLMFFVHKSDFKTAINQMIALGGDTDTTAAILGGIIGSGLSKEQLPEKWLSEIWDYPCTPTYVSRLAVQLNTRLSSQRPSKCSYLPGPFILIRNLFFLVIVLLHGFRRLLPPY</sequence>
<reference evidence="3" key="1">
    <citation type="journal article" date="2019" name="Int. J. Syst. Evol. Microbiol.">
        <title>The Global Catalogue of Microorganisms (GCM) 10K type strain sequencing project: providing services to taxonomists for standard genome sequencing and annotation.</title>
        <authorList>
            <consortium name="The Broad Institute Genomics Platform"/>
            <consortium name="The Broad Institute Genome Sequencing Center for Infectious Disease"/>
            <person name="Wu L."/>
            <person name="Ma J."/>
        </authorList>
    </citation>
    <scope>NUCLEOTIDE SEQUENCE [LARGE SCALE GENOMIC DNA]</scope>
    <source>
        <strain evidence="3">JCM 17551</strain>
    </source>
</reference>
<keyword evidence="3" id="KW-1185">Reference proteome</keyword>
<proteinExistence type="predicted"/>
<dbReference type="Pfam" id="PF03747">
    <property type="entry name" value="ADP_ribosyl_GH"/>
    <property type="match status" value="1"/>
</dbReference>
<dbReference type="EMBL" id="BAABBN010000007">
    <property type="protein sequence ID" value="GAA3931172.1"/>
    <property type="molecule type" value="Genomic_DNA"/>
</dbReference>
<keyword evidence="1" id="KW-0812">Transmembrane</keyword>
<dbReference type="InterPro" id="IPR005502">
    <property type="entry name" value="Ribosyl_crysJ1"/>
</dbReference>
<name>A0ABP7MY22_9GAMM</name>